<evidence type="ECO:0000313" key="3">
    <source>
        <dbReference type="Proteomes" id="UP000193900"/>
    </source>
</evidence>
<dbReference type="OrthoDB" id="9791723at2"/>
<reference evidence="2 3" key="1">
    <citation type="submission" date="2017-03" db="EMBL/GenBank/DDBJ databases">
        <authorList>
            <person name="Afonso C.L."/>
            <person name="Miller P.J."/>
            <person name="Scott M.A."/>
            <person name="Spackman E."/>
            <person name="Goraichik I."/>
            <person name="Dimitrov K.M."/>
            <person name="Suarez D.L."/>
            <person name="Swayne D.E."/>
        </authorList>
    </citation>
    <scope>NUCLEOTIDE SEQUENCE [LARGE SCALE GENOMIC DNA]</scope>
    <source>
        <strain evidence="2 3">CECT 7023</strain>
    </source>
</reference>
<organism evidence="2 3">
    <name type="scientific">Roseisalinus antarcticus</name>
    <dbReference type="NCBI Taxonomy" id="254357"/>
    <lineage>
        <taxon>Bacteria</taxon>
        <taxon>Pseudomonadati</taxon>
        <taxon>Pseudomonadota</taxon>
        <taxon>Alphaproteobacteria</taxon>
        <taxon>Rhodobacterales</taxon>
        <taxon>Roseobacteraceae</taxon>
        <taxon>Roseisalinus</taxon>
    </lineage>
</organism>
<dbReference type="Gene3D" id="3.40.50.12500">
    <property type="match status" value="1"/>
</dbReference>
<keyword evidence="3" id="KW-1185">Reference proteome</keyword>
<evidence type="ECO:0000313" key="2">
    <source>
        <dbReference type="EMBL" id="SLN61896.1"/>
    </source>
</evidence>
<dbReference type="Pfam" id="PF01177">
    <property type="entry name" value="Asp_Glu_race"/>
    <property type="match status" value="1"/>
</dbReference>
<gene>
    <name evidence="2" type="ORF">ROA7023_02893</name>
</gene>
<dbReference type="GO" id="GO:0047661">
    <property type="term" value="F:amino-acid racemase activity"/>
    <property type="evidence" value="ECO:0007669"/>
    <property type="project" value="InterPro"/>
</dbReference>
<dbReference type="Proteomes" id="UP000193900">
    <property type="component" value="Unassembled WGS sequence"/>
</dbReference>
<dbReference type="PANTHER" id="PTHR28047:SF5">
    <property type="entry name" value="PROTEIN DCG1"/>
    <property type="match status" value="1"/>
</dbReference>
<dbReference type="PANTHER" id="PTHR28047">
    <property type="entry name" value="PROTEIN DCG1"/>
    <property type="match status" value="1"/>
</dbReference>
<dbReference type="InterPro" id="IPR053714">
    <property type="entry name" value="Iso_Racemase_Enz_sf"/>
</dbReference>
<evidence type="ECO:0000256" key="1">
    <source>
        <dbReference type="ARBA" id="ARBA00038414"/>
    </source>
</evidence>
<name>A0A1Y5TEG7_9RHOB</name>
<comment type="similarity">
    <text evidence="1">Belongs to the HyuE racemase family.</text>
</comment>
<proteinExistence type="inferred from homology"/>
<dbReference type="EMBL" id="FWFZ01000015">
    <property type="protein sequence ID" value="SLN61896.1"/>
    <property type="molecule type" value="Genomic_DNA"/>
</dbReference>
<dbReference type="InterPro" id="IPR052186">
    <property type="entry name" value="Hydantoin_racemase-like"/>
</dbReference>
<dbReference type="RefSeq" id="WP_085879705.1">
    <property type="nucleotide sequence ID" value="NZ_FWFZ01000015.1"/>
</dbReference>
<dbReference type="InterPro" id="IPR015942">
    <property type="entry name" value="Asp/Glu/hydantoin_racemase"/>
</dbReference>
<accession>A0A1Y5TEG7</accession>
<sequence length="220" mass="23164">MRIVFMNPNSSSSMTESIDATAQDVFPEAEIVGWTNTTGPATIEGPVDGDAVVPWLTDMVPTAADWGAQAMIVACFDDTGLAEVRARAQCPVLGIGQASYHFAALQGTCFAVLTSVDVAIPVLEGNIRQNGFAEVSLPVMACGLSPQVLEDGSDATLARVRTRIDDLEAAGADSIILGCAGTSRHREILQRTTKVRLIDGVRAATWLAGALIAERTFQAS</sequence>
<protein>
    <submittedName>
        <fullName evidence="2">Asp/Glu/Hydantoin racemase</fullName>
    </submittedName>
</protein>
<dbReference type="AlphaFoldDB" id="A0A1Y5TEG7"/>